<comment type="caution">
    <text evidence="1">The sequence shown here is derived from an EMBL/GenBank/DDBJ whole genome shotgun (WGS) entry which is preliminary data.</text>
</comment>
<evidence type="ECO:0000313" key="2">
    <source>
        <dbReference type="Proteomes" id="UP000708208"/>
    </source>
</evidence>
<dbReference type="AlphaFoldDB" id="A0A8J2P896"/>
<dbReference type="EMBL" id="CAJVCH010150855">
    <property type="protein sequence ID" value="CAG7727596.1"/>
    <property type="molecule type" value="Genomic_DNA"/>
</dbReference>
<proteinExistence type="predicted"/>
<reference evidence="1" key="1">
    <citation type="submission" date="2021-06" db="EMBL/GenBank/DDBJ databases">
        <authorList>
            <person name="Hodson N. C."/>
            <person name="Mongue J. A."/>
            <person name="Jaron S. K."/>
        </authorList>
    </citation>
    <scope>NUCLEOTIDE SEQUENCE</scope>
</reference>
<keyword evidence="2" id="KW-1185">Reference proteome</keyword>
<organism evidence="1 2">
    <name type="scientific">Allacma fusca</name>
    <dbReference type="NCBI Taxonomy" id="39272"/>
    <lineage>
        <taxon>Eukaryota</taxon>
        <taxon>Metazoa</taxon>
        <taxon>Ecdysozoa</taxon>
        <taxon>Arthropoda</taxon>
        <taxon>Hexapoda</taxon>
        <taxon>Collembola</taxon>
        <taxon>Symphypleona</taxon>
        <taxon>Sminthuridae</taxon>
        <taxon>Allacma</taxon>
    </lineage>
</organism>
<evidence type="ECO:0000313" key="1">
    <source>
        <dbReference type="EMBL" id="CAG7727596.1"/>
    </source>
</evidence>
<name>A0A8J2P896_9HEXA</name>
<accession>A0A8J2P896</accession>
<gene>
    <name evidence="1" type="ORF">AFUS01_LOCUS16429</name>
</gene>
<sequence>MVPPHPAPSLTPFLNVSMDTRQGNRPWAESSPPTILVWNTKPGGRGILIVCVSVIKSVMTTPGAYEKFVKRHRKKWLSLGRTFI</sequence>
<protein>
    <submittedName>
        <fullName evidence="1">Uncharacterized protein</fullName>
    </submittedName>
</protein>
<dbReference type="Proteomes" id="UP000708208">
    <property type="component" value="Unassembled WGS sequence"/>
</dbReference>